<name>A0AAU9W0A7_9CNID</name>
<comment type="caution">
    <text evidence="3">The sequence shown here is derived from an EMBL/GenBank/DDBJ whole genome shotgun (WGS) entry which is preliminary data.</text>
</comment>
<feature type="transmembrane region" description="Helical" evidence="1">
    <location>
        <begin position="482"/>
        <end position="504"/>
    </location>
</feature>
<dbReference type="GO" id="GO:0016747">
    <property type="term" value="F:acyltransferase activity, transferring groups other than amino-acyl groups"/>
    <property type="evidence" value="ECO:0007669"/>
    <property type="project" value="InterPro"/>
</dbReference>
<feature type="transmembrane region" description="Helical" evidence="1">
    <location>
        <begin position="604"/>
        <end position="625"/>
    </location>
</feature>
<evidence type="ECO:0000313" key="4">
    <source>
        <dbReference type="Proteomes" id="UP001159428"/>
    </source>
</evidence>
<keyword evidence="1" id="KW-0812">Transmembrane</keyword>
<keyword evidence="1" id="KW-1133">Transmembrane helix</keyword>
<feature type="transmembrane region" description="Helical" evidence="1">
    <location>
        <begin position="676"/>
        <end position="700"/>
    </location>
</feature>
<dbReference type="InterPro" id="IPR002656">
    <property type="entry name" value="Acyl_transf_3_dom"/>
</dbReference>
<feature type="transmembrane region" description="Helical" evidence="1">
    <location>
        <begin position="310"/>
        <end position="331"/>
    </location>
</feature>
<organism evidence="3 4">
    <name type="scientific">Pocillopora meandrina</name>
    <dbReference type="NCBI Taxonomy" id="46732"/>
    <lineage>
        <taxon>Eukaryota</taxon>
        <taxon>Metazoa</taxon>
        <taxon>Cnidaria</taxon>
        <taxon>Anthozoa</taxon>
        <taxon>Hexacorallia</taxon>
        <taxon>Scleractinia</taxon>
        <taxon>Astrocoeniina</taxon>
        <taxon>Pocilloporidae</taxon>
        <taxon>Pocillopora</taxon>
    </lineage>
</organism>
<feature type="transmembrane region" description="Helical" evidence="1">
    <location>
        <begin position="383"/>
        <end position="405"/>
    </location>
</feature>
<dbReference type="InterPro" id="IPR052728">
    <property type="entry name" value="O2_lipid_transport_reg"/>
</dbReference>
<dbReference type="InterPro" id="IPR006621">
    <property type="entry name" value="Nose-resist-to-fluoxetine_N"/>
</dbReference>
<feature type="transmembrane region" description="Helical" evidence="1">
    <location>
        <begin position="453"/>
        <end position="475"/>
    </location>
</feature>
<evidence type="ECO:0000256" key="1">
    <source>
        <dbReference type="SAM" id="Phobius"/>
    </source>
</evidence>
<reference evidence="3 4" key="1">
    <citation type="submission" date="2022-05" db="EMBL/GenBank/DDBJ databases">
        <authorList>
            <consortium name="Genoscope - CEA"/>
            <person name="William W."/>
        </authorList>
    </citation>
    <scope>NUCLEOTIDE SEQUENCE [LARGE SCALE GENOMIC DNA]</scope>
</reference>
<protein>
    <recommendedName>
        <fullName evidence="2">Nose resistant-to-fluoxetine protein N-terminal domain-containing protein</fullName>
    </recommendedName>
</protein>
<dbReference type="SMART" id="SM00703">
    <property type="entry name" value="NRF"/>
    <property type="match status" value="1"/>
</dbReference>
<feature type="transmembrane region" description="Helical" evidence="1">
    <location>
        <begin position="351"/>
        <end position="371"/>
    </location>
</feature>
<evidence type="ECO:0000259" key="2">
    <source>
        <dbReference type="SMART" id="SM00703"/>
    </source>
</evidence>
<feature type="transmembrane region" description="Helical" evidence="1">
    <location>
        <begin position="637"/>
        <end position="664"/>
    </location>
</feature>
<sequence>MAECCKVAFKVFAVFFVLCSFQKLSLASYRLTRTAYDEIFKKLGVSLESLPNISFTLNVSEECRETLTNLPSKPDFTQYLDALGKPQSGFLLGNFGWLGSYSECTKTISDAHYCLAYISLNKTVPIHWGVCAPKQCSEEDVTKALQEIFTGGNESVVSLDPQPVSFIGDKSHKKPVFCNKPSEYTTGVKLTLILIGLVLLLCLVGTSLDIAIGFMKPHSTPVNKSDGFMPVRGASMATDHDTFSDSSNLIHSSTVSSSSRPILSSLPQEPAKPNFVSRFLLCFSWIQNTNRIMDTNVPPSAITSINGMRVLSMWWVILGHLFSVQMITSISNLKLFTNIIHRFTFQAVGNATFSVDTFFFLSGLLVAYLALRNMEKKNGELPLFMYYFHRFWRLTPTYMFVLLFFDKMTPFLGEGPMWYTLQAGNTCDSYWWTNLLYINNFYPTKFSISCMGWSWYLANDMQFYIISPAILFTAYRFRLRGLLLIVAALMGISFITTAILYAHYHLAAVQLSPAATAEAAAGIDSSSLTYVKPYCRIAPYLVGMVLGYLLVHAKNWKLPSKTNMRLLNMAGWCVAIALALSTLYGEYKALRKDHPEPFSRAENITYGTFSRFAWSLALAWVIFACQNGFGGLVNKILSAWFWIPLSRLTYCAYLVHIIAIVALYGSFETVQAYSDVHISISFVGVVGISYAAAFVVSVCVEFPMMQLEKLIFDR</sequence>
<dbReference type="Pfam" id="PF01757">
    <property type="entry name" value="Acyl_transf_3"/>
    <property type="match status" value="1"/>
</dbReference>
<dbReference type="PANTHER" id="PTHR11161:SF0">
    <property type="entry name" value="O-ACYLTRANSFERASE LIKE PROTEIN"/>
    <property type="match status" value="1"/>
</dbReference>
<dbReference type="AlphaFoldDB" id="A0AAU9W0A7"/>
<feature type="transmembrane region" description="Helical" evidence="1">
    <location>
        <begin position="190"/>
        <end position="214"/>
    </location>
</feature>
<dbReference type="EMBL" id="CALNXJ010000006">
    <property type="protein sequence ID" value="CAH3041471.1"/>
    <property type="molecule type" value="Genomic_DNA"/>
</dbReference>
<keyword evidence="4" id="KW-1185">Reference proteome</keyword>
<accession>A0AAU9W0A7</accession>
<dbReference type="PANTHER" id="PTHR11161">
    <property type="entry name" value="O-ACYLTRANSFERASE"/>
    <property type="match status" value="1"/>
</dbReference>
<keyword evidence="1" id="KW-0472">Membrane</keyword>
<dbReference type="Pfam" id="PF20146">
    <property type="entry name" value="NRF"/>
    <property type="match status" value="1"/>
</dbReference>
<evidence type="ECO:0000313" key="3">
    <source>
        <dbReference type="EMBL" id="CAH3041471.1"/>
    </source>
</evidence>
<gene>
    <name evidence="3" type="ORF">PMEA_00029228</name>
</gene>
<proteinExistence type="predicted"/>
<feature type="transmembrane region" description="Helical" evidence="1">
    <location>
        <begin position="566"/>
        <end position="584"/>
    </location>
</feature>
<dbReference type="Proteomes" id="UP001159428">
    <property type="component" value="Unassembled WGS sequence"/>
</dbReference>
<feature type="domain" description="Nose resistant-to-fluoxetine protein N-terminal" evidence="2">
    <location>
        <begin position="60"/>
        <end position="171"/>
    </location>
</feature>
<feature type="transmembrane region" description="Helical" evidence="1">
    <location>
        <begin position="537"/>
        <end position="554"/>
    </location>
</feature>